<dbReference type="Proteomes" id="UP000000692">
    <property type="component" value="Plasmid 2"/>
</dbReference>
<dbReference type="Gene3D" id="1.10.260.40">
    <property type="entry name" value="lambda repressor-like DNA-binding domains"/>
    <property type="match status" value="1"/>
</dbReference>
<dbReference type="SUPFAM" id="SSF53822">
    <property type="entry name" value="Periplasmic binding protein-like I"/>
    <property type="match status" value="1"/>
</dbReference>
<evidence type="ECO:0000256" key="2">
    <source>
        <dbReference type="ARBA" id="ARBA00023015"/>
    </source>
</evidence>
<evidence type="ECO:0000313" key="6">
    <source>
        <dbReference type="EMBL" id="AEM42868.1"/>
    </source>
</evidence>
<keyword evidence="7" id="KW-1185">Reference proteome</keyword>
<dbReference type="EMBL" id="CP002020">
    <property type="protein sequence ID" value="AEM42868.1"/>
    <property type="molecule type" value="Genomic_DNA"/>
</dbReference>
<dbReference type="HOGENOM" id="CLU_037628_6_1_5"/>
<gene>
    <name evidence="6" type="ordered locus">KVU_PB0190</name>
</gene>
<dbReference type="SUPFAM" id="SSF47413">
    <property type="entry name" value="lambda repressor-like DNA-binding domains"/>
    <property type="match status" value="1"/>
</dbReference>
<dbReference type="PROSITE" id="PS50932">
    <property type="entry name" value="HTH_LACI_2"/>
    <property type="match status" value="1"/>
</dbReference>
<reference evidence="6 7" key="1">
    <citation type="journal article" date="2011" name="J. Bacteriol.">
        <title>Complete genome sequence of the industrial strain Ketogulonicigenium vulgare WSH-001.</title>
        <authorList>
            <person name="Liu L."/>
            <person name="Li Y."/>
            <person name="Zhang J."/>
            <person name="Zhou Z."/>
            <person name="Liu J."/>
            <person name="Li X."/>
            <person name="Zhou J."/>
            <person name="Du G."/>
            <person name="Wang L."/>
            <person name="Chen J."/>
        </authorList>
    </citation>
    <scope>NUCLEOTIDE SEQUENCE [LARGE SCALE GENOMIC DNA]</scope>
    <source>
        <strain evidence="6 7">WSH-001</strain>
        <plasmid evidence="7">pKVU_200</plasmid>
    </source>
</reference>
<feature type="domain" description="HTH lacI-type" evidence="5">
    <location>
        <begin position="7"/>
        <end position="61"/>
    </location>
</feature>
<dbReference type="InterPro" id="IPR028082">
    <property type="entry name" value="Peripla_BP_I"/>
</dbReference>
<dbReference type="CDD" id="cd01392">
    <property type="entry name" value="HTH_LacI"/>
    <property type="match status" value="1"/>
</dbReference>
<evidence type="ECO:0000256" key="1">
    <source>
        <dbReference type="ARBA" id="ARBA00022491"/>
    </source>
</evidence>
<accession>F9YBW6</accession>
<dbReference type="Pfam" id="PF13377">
    <property type="entry name" value="Peripla_BP_3"/>
    <property type="match status" value="1"/>
</dbReference>
<proteinExistence type="predicted"/>
<dbReference type="RefSeq" id="WP_013385613.1">
    <property type="nucleotide sequence ID" value="NC_017385.1"/>
</dbReference>
<keyword evidence="1" id="KW-0678">Repressor</keyword>
<dbReference type="PANTHER" id="PTHR30146:SF95">
    <property type="entry name" value="RIBOSE OPERON REPRESSOR"/>
    <property type="match status" value="1"/>
</dbReference>
<evidence type="ECO:0000259" key="5">
    <source>
        <dbReference type="PROSITE" id="PS50932"/>
    </source>
</evidence>
<keyword evidence="4" id="KW-0804">Transcription</keyword>
<name>F9YBW6_KETVW</name>
<dbReference type="Pfam" id="PF00356">
    <property type="entry name" value="LacI"/>
    <property type="match status" value="1"/>
</dbReference>
<dbReference type="GO" id="GO:0008784">
    <property type="term" value="F:alanine racemase activity"/>
    <property type="evidence" value="ECO:0007669"/>
    <property type="project" value="UniProtKB-EC"/>
</dbReference>
<protein>
    <submittedName>
        <fullName evidence="6">Putative transcriptional regulator protein, LacI family protein</fullName>
        <ecNumber evidence="6">5.1.1.1</ecNumber>
    </submittedName>
</protein>
<dbReference type="GO" id="GO:0003700">
    <property type="term" value="F:DNA-binding transcription factor activity"/>
    <property type="evidence" value="ECO:0007669"/>
    <property type="project" value="TreeGrafter"/>
</dbReference>
<dbReference type="GO" id="GO:0000976">
    <property type="term" value="F:transcription cis-regulatory region binding"/>
    <property type="evidence" value="ECO:0007669"/>
    <property type="project" value="TreeGrafter"/>
</dbReference>
<keyword evidence="2" id="KW-0805">Transcription regulation</keyword>
<dbReference type="InterPro" id="IPR010982">
    <property type="entry name" value="Lambda_DNA-bd_dom_sf"/>
</dbReference>
<keyword evidence="6" id="KW-0614">Plasmid</keyword>
<evidence type="ECO:0000256" key="3">
    <source>
        <dbReference type="ARBA" id="ARBA00023125"/>
    </source>
</evidence>
<sequence>MSYRSRITALDVAQLAGVSRSAVSRTFTEGASVSPQVRARVLAAAETLGYRVNLLAKGLKDQRTSIVGLVVSDMHHSLRAQLVDALARQLMQAGYRPMLLPVEGEDGMAHALHMMLDYNVAGAILTSDAPPASIAAECAGHNLPLVVLNRDSAGATYAAIRHDAEAAGALAAETLARAGCKRVIAVRQSRPSFTITWRARAFAARASALGLDVDELIAGTRHDYDGGRAAGLAFLPTAARFDGVHCGNDFSALGFLDALRGHISVPGDLAVIGCDDIAEGAWRAYNLTTIRHSMRDLASAAVATLTAQLTGAPPQRQQILPVSLVPRGTTPPL</sequence>
<evidence type="ECO:0000256" key="4">
    <source>
        <dbReference type="ARBA" id="ARBA00023163"/>
    </source>
</evidence>
<organism evidence="6 7">
    <name type="scientific">Ketogulonicigenium vulgare (strain WSH-001)</name>
    <dbReference type="NCBI Taxonomy" id="759362"/>
    <lineage>
        <taxon>Bacteria</taxon>
        <taxon>Pseudomonadati</taxon>
        <taxon>Pseudomonadota</taxon>
        <taxon>Alphaproteobacteria</taxon>
        <taxon>Rhodobacterales</taxon>
        <taxon>Roseobacteraceae</taxon>
        <taxon>Ketogulonicigenium</taxon>
    </lineage>
</organism>
<keyword evidence="6" id="KW-0413">Isomerase</keyword>
<dbReference type="PATRIC" id="fig|759362.5.peg.3140"/>
<dbReference type="InterPro" id="IPR000843">
    <property type="entry name" value="HTH_LacI"/>
</dbReference>
<dbReference type="PANTHER" id="PTHR30146">
    <property type="entry name" value="LACI-RELATED TRANSCRIPTIONAL REPRESSOR"/>
    <property type="match status" value="1"/>
</dbReference>
<geneLocation type="plasmid" evidence="7">
    <name>pKVU_200</name>
</geneLocation>
<dbReference type="OrthoDB" id="8433438at2"/>
<keyword evidence="3" id="KW-0238">DNA-binding</keyword>
<dbReference type="SMART" id="SM00354">
    <property type="entry name" value="HTH_LACI"/>
    <property type="match status" value="1"/>
</dbReference>
<dbReference type="EC" id="5.1.1.1" evidence="6"/>
<dbReference type="Gene3D" id="3.40.50.2300">
    <property type="match status" value="2"/>
</dbReference>
<evidence type="ECO:0000313" key="7">
    <source>
        <dbReference type="Proteomes" id="UP000000692"/>
    </source>
</evidence>
<dbReference type="KEGG" id="kvl:KVU_PB0190"/>
<dbReference type="InterPro" id="IPR046335">
    <property type="entry name" value="LacI/GalR-like_sensor"/>
</dbReference>
<dbReference type="AlphaFoldDB" id="F9YBW6"/>